<dbReference type="InterPro" id="IPR002798">
    <property type="entry name" value="SpoIIM-like"/>
</dbReference>
<dbReference type="Pfam" id="PF01944">
    <property type="entry name" value="SpoIIM"/>
    <property type="match status" value="1"/>
</dbReference>
<reference evidence="2 3" key="1">
    <citation type="submission" date="2020-02" db="EMBL/GenBank/DDBJ databases">
        <title>Aliifodinibius halophilus 2W32, complete genome.</title>
        <authorList>
            <person name="Li Y."/>
            <person name="Wu S."/>
        </authorList>
    </citation>
    <scope>NUCLEOTIDE SEQUENCE [LARGE SCALE GENOMIC DNA]</scope>
    <source>
        <strain evidence="2 3">2W32</strain>
    </source>
</reference>
<feature type="transmembrane region" description="Helical" evidence="1">
    <location>
        <begin position="223"/>
        <end position="242"/>
    </location>
</feature>
<gene>
    <name evidence="2" type="ORF">G3569_07890</name>
</gene>
<sequence length="315" mass="36059">MREVKFLRTNAPHWKKFEQLLEQPEKADADELADLYTRLTDDLAWAQTYYPNSETTAYLNELTAKVHEQIYENKKEDKSRILHFWKQELPQLYYKHRQMLTVAFTVFVIALGIGIISELNDPDFSRMILGDQYVNMTIHNIEQNDPMAVYKQEHSMDMFLGITFNNIRVSFMAFITGILASVGTGLLLMYNGIFIGAFLGMFSKYGLVSESLLVVFIHGTLELSAIIIAGAAGLVMGSGILFPGSYKRSTSFKRSAREGLKMTIGLAPIFILAGFLESFVTRYTEMPLLLSLFIIIASLFFVLWYFVFYPRHLQQ</sequence>
<feature type="transmembrane region" description="Helical" evidence="1">
    <location>
        <begin position="99"/>
        <end position="117"/>
    </location>
</feature>
<protein>
    <submittedName>
        <fullName evidence="2">Stage II sporulation protein M</fullName>
    </submittedName>
</protein>
<evidence type="ECO:0000313" key="2">
    <source>
        <dbReference type="EMBL" id="NGP88273.1"/>
    </source>
</evidence>
<proteinExistence type="predicted"/>
<evidence type="ECO:0000256" key="1">
    <source>
        <dbReference type="SAM" id="Phobius"/>
    </source>
</evidence>
<dbReference type="PANTHER" id="PTHR35337:SF1">
    <property type="entry name" value="SLR1478 PROTEIN"/>
    <property type="match status" value="1"/>
</dbReference>
<feature type="transmembrane region" description="Helical" evidence="1">
    <location>
        <begin position="263"/>
        <end position="280"/>
    </location>
</feature>
<dbReference type="EMBL" id="JAALLS010000008">
    <property type="protein sequence ID" value="NGP88273.1"/>
    <property type="molecule type" value="Genomic_DNA"/>
</dbReference>
<dbReference type="Proteomes" id="UP000479132">
    <property type="component" value="Unassembled WGS sequence"/>
</dbReference>
<dbReference type="PANTHER" id="PTHR35337">
    <property type="entry name" value="SLR1478 PROTEIN"/>
    <property type="match status" value="1"/>
</dbReference>
<feature type="transmembrane region" description="Helical" evidence="1">
    <location>
        <begin position="286"/>
        <end position="308"/>
    </location>
</feature>
<keyword evidence="1" id="KW-1133">Transmembrane helix</keyword>
<accession>A0A6M1T6M1</accession>
<keyword evidence="3" id="KW-1185">Reference proteome</keyword>
<dbReference type="RefSeq" id="WP_165267828.1">
    <property type="nucleotide sequence ID" value="NZ_JAALLS010000008.1"/>
</dbReference>
<keyword evidence="1" id="KW-0812">Transmembrane</keyword>
<feature type="transmembrane region" description="Helical" evidence="1">
    <location>
        <begin position="167"/>
        <end position="190"/>
    </location>
</feature>
<feature type="transmembrane region" description="Helical" evidence="1">
    <location>
        <begin position="197"/>
        <end position="217"/>
    </location>
</feature>
<organism evidence="2 3">
    <name type="scientific">Fodinibius halophilus</name>
    <dbReference type="NCBI Taxonomy" id="1736908"/>
    <lineage>
        <taxon>Bacteria</taxon>
        <taxon>Pseudomonadati</taxon>
        <taxon>Balneolota</taxon>
        <taxon>Balneolia</taxon>
        <taxon>Balneolales</taxon>
        <taxon>Balneolaceae</taxon>
        <taxon>Fodinibius</taxon>
    </lineage>
</organism>
<comment type="caution">
    <text evidence="2">The sequence shown here is derived from an EMBL/GenBank/DDBJ whole genome shotgun (WGS) entry which is preliminary data.</text>
</comment>
<keyword evidence="1" id="KW-0472">Membrane</keyword>
<name>A0A6M1T6M1_9BACT</name>
<evidence type="ECO:0000313" key="3">
    <source>
        <dbReference type="Proteomes" id="UP000479132"/>
    </source>
</evidence>
<dbReference type="AlphaFoldDB" id="A0A6M1T6M1"/>